<dbReference type="Proteomes" id="UP000529637">
    <property type="component" value="Unassembled WGS sequence"/>
</dbReference>
<evidence type="ECO:0000256" key="4">
    <source>
        <dbReference type="ARBA" id="ARBA00022475"/>
    </source>
</evidence>
<evidence type="ECO:0000256" key="9">
    <source>
        <dbReference type="ARBA" id="ARBA00023136"/>
    </source>
</evidence>
<accession>A0A7Y6TUX4</accession>
<evidence type="ECO:0000256" key="10">
    <source>
        <dbReference type="SAM" id="MobiDB-lite"/>
    </source>
</evidence>
<dbReference type="GO" id="GO:0055085">
    <property type="term" value="P:transmembrane transport"/>
    <property type="evidence" value="ECO:0007669"/>
    <property type="project" value="InterPro"/>
</dbReference>
<evidence type="ECO:0000256" key="2">
    <source>
        <dbReference type="ARBA" id="ARBA00006555"/>
    </source>
</evidence>
<keyword evidence="3" id="KW-0813">Transport</keyword>
<feature type="region of interest" description="Disordered" evidence="10">
    <location>
        <begin position="99"/>
        <end position="175"/>
    </location>
</feature>
<dbReference type="RefSeq" id="WP_176065433.1">
    <property type="nucleotide sequence ID" value="NZ_JABWMJ010000001.1"/>
</dbReference>
<name>A0A7Y6TUX4_9BURK</name>
<keyword evidence="4" id="KW-1003">Cell membrane</keyword>
<dbReference type="PANTHER" id="PTHR33446">
    <property type="entry name" value="PROTEIN TONB-RELATED"/>
    <property type="match status" value="1"/>
</dbReference>
<comment type="subcellular location">
    <subcellularLocation>
        <location evidence="1">Cell inner membrane</location>
        <topology evidence="1">Single-pass membrane protein</topology>
        <orientation evidence="1">Periplasmic side</orientation>
    </subcellularLocation>
</comment>
<dbReference type="InterPro" id="IPR006260">
    <property type="entry name" value="TonB/TolA_C"/>
</dbReference>
<evidence type="ECO:0000313" key="13">
    <source>
        <dbReference type="Proteomes" id="UP000529637"/>
    </source>
</evidence>
<feature type="compositionally biased region" description="Pro residues" evidence="10">
    <location>
        <begin position="131"/>
        <end position="175"/>
    </location>
</feature>
<comment type="similarity">
    <text evidence="2">Belongs to the TonB family.</text>
</comment>
<keyword evidence="9" id="KW-0472">Membrane</keyword>
<keyword evidence="7" id="KW-0653">Protein transport</keyword>
<evidence type="ECO:0000256" key="5">
    <source>
        <dbReference type="ARBA" id="ARBA00022519"/>
    </source>
</evidence>
<gene>
    <name evidence="12" type="ORF">HQN59_01670</name>
</gene>
<evidence type="ECO:0000259" key="11">
    <source>
        <dbReference type="PROSITE" id="PS52015"/>
    </source>
</evidence>
<sequence>MPLAPSHSQPSLGSAVAAGGGLRPGAATRFTPPPLPARGARHDRLSRPQRHALIATMVGAHVALGWGLLQISNVREAVVEAAPIFVSLIAPPAPPPPKVVPPPPVPQPPRPRPQRVEPRPPPPTVIAAAPSPAPAPFVVPAPPPLPEPSAPAPAPAPPPAPPAPPAPPPPPPAPKVIPASAVQYLVRPVPEYPRLSQRNGETGRVMIDVLIEAEGPPKTVRLAASSGFSRLDNAALEAVRKARFKPHFENGQTTAVWATIPLEFELEK</sequence>
<evidence type="ECO:0000256" key="6">
    <source>
        <dbReference type="ARBA" id="ARBA00022692"/>
    </source>
</evidence>
<proteinExistence type="inferred from homology"/>
<dbReference type="InterPro" id="IPR051045">
    <property type="entry name" value="TonB-dependent_transducer"/>
</dbReference>
<dbReference type="PROSITE" id="PS52015">
    <property type="entry name" value="TONB_CTD"/>
    <property type="match status" value="1"/>
</dbReference>
<dbReference type="EMBL" id="JABWMJ010000001">
    <property type="protein sequence ID" value="NUZ04460.1"/>
    <property type="molecule type" value="Genomic_DNA"/>
</dbReference>
<dbReference type="GO" id="GO:0098797">
    <property type="term" value="C:plasma membrane protein complex"/>
    <property type="evidence" value="ECO:0007669"/>
    <property type="project" value="TreeGrafter"/>
</dbReference>
<evidence type="ECO:0000256" key="3">
    <source>
        <dbReference type="ARBA" id="ARBA00022448"/>
    </source>
</evidence>
<organism evidence="12 13">
    <name type="scientific">Piscinibacter koreensis</name>
    <dbReference type="NCBI Taxonomy" id="2742824"/>
    <lineage>
        <taxon>Bacteria</taxon>
        <taxon>Pseudomonadati</taxon>
        <taxon>Pseudomonadota</taxon>
        <taxon>Betaproteobacteria</taxon>
        <taxon>Burkholderiales</taxon>
        <taxon>Sphaerotilaceae</taxon>
        <taxon>Piscinibacter</taxon>
    </lineage>
</organism>
<feature type="region of interest" description="Disordered" evidence="10">
    <location>
        <begin position="1"/>
        <end position="43"/>
    </location>
</feature>
<dbReference type="NCBIfam" id="TIGR01352">
    <property type="entry name" value="tonB_Cterm"/>
    <property type="match status" value="1"/>
</dbReference>
<feature type="domain" description="TonB C-terminal" evidence="11">
    <location>
        <begin position="177"/>
        <end position="268"/>
    </location>
</feature>
<keyword evidence="5" id="KW-0997">Cell inner membrane</keyword>
<dbReference type="AlphaFoldDB" id="A0A7Y6TUX4"/>
<keyword evidence="13" id="KW-1185">Reference proteome</keyword>
<evidence type="ECO:0000313" key="12">
    <source>
        <dbReference type="EMBL" id="NUZ04460.1"/>
    </source>
</evidence>
<dbReference type="GO" id="GO:0015031">
    <property type="term" value="P:protein transport"/>
    <property type="evidence" value="ECO:0007669"/>
    <property type="project" value="UniProtKB-KW"/>
</dbReference>
<feature type="compositionally biased region" description="Polar residues" evidence="10">
    <location>
        <begin position="1"/>
        <end position="10"/>
    </location>
</feature>
<keyword evidence="8" id="KW-1133">Transmembrane helix</keyword>
<evidence type="ECO:0000256" key="1">
    <source>
        <dbReference type="ARBA" id="ARBA00004383"/>
    </source>
</evidence>
<dbReference type="Pfam" id="PF03544">
    <property type="entry name" value="TonB_C"/>
    <property type="match status" value="1"/>
</dbReference>
<evidence type="ECO:0000256" key="7">
    <source>
        <dbReference type="ARBA" id="ARBA00022927"/>
    </source>
</evidence>
<comment type="caution">
    <text evidence="12">The sequence shown here is derived from an EMBL/GenBank/DDBJ whole genome shotgun (WGS) entry which is preliminary data.</text>
</comment>
<dbReference type="GO" id="GO:0031992">
    <property type="term" value="F:energy transducer activity"/>
    <property type="evidence" value="ECO:0007669"/>
    <property type="project" value="TreeGrafter"/>
</dbReference>
<dbReference type="Gene3D" id="3.30.1150.10">
    <property type="match status" value="1"/>
</dbReference>
<protein>
    <submittedName>
        <fullName evidence="12">Energy transducer TonB</fullName>
    </submittedName>
</protein>
<dbReference type="SUPFAM" id="SSF74653">
    <property type="entry name" value="TolA/TonB C-terminal domain"/>
    <property type="match status" value="1"/>
</dbReference>
<dbReference type="PANTHER" id="PTHR33446:SF2">
    <property type="entry name" value="PROTEIN TONB"/>
    <property type="match status" value="1"/>
</dbReference>
<dbReference type="PRINTS" id="PR01217">
    <property type="entry name" value="PRICHEXTENSN"/>
</dbReference>
<feature type="compositionally biased region" description="Pro residues" evidence="10">
    <location>
        <begin position="99"/>
        <end position="111"/>
    </location>
</feature>
<keyword evidence="6" id="KW-0812">Transmembrane</keyword>
<evidence type="ECO:0000256" key="8">
    <source>
        <dbReference type="ARBA" id="ARBA00022989"/>
    </source>
</evidence>
<dbReference type="InterPro" id="IPR037682">
    <property type="entry name" value="TonB_C"/>
</dbReference>
<reference evidence="12 13" key="1">
    <citation type="submission" date="2020-06" db="EMBL/GenBank/DDBJ databases">
        <title>Schlegella sp. ID0723 isolated from air conditioner.</title>
        <authorList>
            <person name="Kim D.Y."/>
            <person name="Kim D.-U."/>
        </authorList>
    </citation>
    <scope>NUCLEOTIDE SEQUENCE [LARGE SCALE GENOMIC DNA]</scope>
    <source>
        <strain evidence="12 13">ID0723</strain>
    </source>
</reference>